<dbReference type="SMART" id="SM00698">
    <property type="entry name" value="MORN"/>
    <property type="match status" value="4"/>
</dbReference>
<dbReference type="InterPro" id="IPR036770">
    <property type="entry name" value="Ankyrin_rpt-contain_sf"/>
</dbReference>
<dbReference type="GO" id="GO:0008270">
    <property type="term" value="F:zinc ion binding"/>
    <property type="evidence" value="ECO:0007669"/>
    <property type="project" value="UniProtKB-KW"/>
</dbReference>
<dbReference type="Pfam" id="PF00023">
    <property type="entry name" value="Ank"/>
    <property type="match status" value="1"/>
</dbReference>
<dbReference type="SUPFAM" id="SSF82185">
    <property type="entry name" value="Histone H3 K4-specific methyltransferase SET7/9 N-terminal domain"/>
    <property type="match status" value="1"/>
</dbReference>
<name>A0A8S4A9N8_9TELE</name>
<sequence length="1143" mass="126780">MLTSTCEGVRAAVRLRGGLEPGSEGRSTGHHGAVVGVQEWPDGSRYEGELVNGLKHGKGRYRWKNGEYYEGYFYKDYKHGDGLYCWPTGHKFIGKFYLNRKEGYGQQMFPDGATFQGLYHTNQRFGPGVVTYPDGRQDVGLWLKERLLRLCTPVEVGFSVNNFPEYDAYIEPSVSTDFLDQPQSLSSGLHTKNKTSIKMPIDGDLLSDESFIIPPGMESYSTDGDHLPLPPGRRRELDQHFYGELWDPDSHSHQGYERDPLSALPLQARMQAHIHNNRLQAETVDWDVAAVLSLNRERFGPKGPLEVSSELMIQHSSLGELQAVAQILQTGLVHPDVADSRGNTAIIAATVNCHDDVIHMLLDRGADIDKLSSEGMSALAICHVLYYPFQSLHTTLFEPPSKSRALTPPSSCEDSPQISKVDLISITPLPDTELQTSVTSVKAQSNVSIQSESSKELTEHIINHDSKAFEIPSEIDDSNIVQGEDERESKCNERKEGSRYAQAVQREERGDKDMKSEKAESNGEDAESVEKNRIESTKDQMVGEEQFEENMKSTNKREDRSGTLEIPCLEHSIETLDGHGAQLKEIGVKATGREEESHNLVIHRTSPDLINPVWQGEEKGANPKQNFDSTCSASSYKIQVSEEAMQHSSEAPSGTETAHQESKVIAVKTDVRLKTLKLLLDRGADPNMARIPMPVLFFAIMAADAPAVQRLLLSGARTDIPLPAKKRGLYPLHVAADLPGPAGPRITELLLHCATDPDVRACDQDEIYEPDKISITGKETLSNSKRINLKEGGQTALHVACRRDHDHQNASKVVALLLSHRASTDLLWSGHSPLSLAIASGNELVQPPPAVEELLNGGADPNIQLGARVHNALCALVNINYCSGADRIRMLDMLDKAGADVSMPVTVGSVAGSVVDYAHYSFSQDFCMANAHASIKREKETRRQLLSMMGDLLRRTHGQKAKENLERQQHLTRKSAGANSANGPFPSCDGLSEQTENNMTEEFQFCYHCGRSVFVKLTPCSRCHKVSYCSKACKRKAWEERHKEECFRVLSGKQNFSLPQPLPNKPKQHQPPKLNPEAPADDIPKKVAYISKQTHRPLTIMKPKTLPPLLSAAFKSQRGPRPLGKTDKFLEIQVNLKENYSYN</sequence>
<dbReference type="SMART" id="SM00248">
    <property type="entry name" value="ANK"/>
    <property type="match status" value="5"/>
</dbReference>
<evidence type="ECO:0000256" key="5">
    <source>
        <dbReference type="PROSITE-ProRule" id="PRU00023"/>
    </source>
</evidence>
<proteinExistence type="predicted"/>
<dbReference type="Gene3D" id="6.10.140.2220">
    <property type="match status" value="1"/>
</dbReference>
<reference evidence="9" key="1">
    <citation type="submission" date="2021-05" db="EMBL/GenBank/DDBJ databases">
        <authorList>
            <person name="Tigano A."/>
        </authorList>
    </citation>
    <scope>NUCLEOTIDE SEQUENCE</scope>
</reference>
<evidence type="ECO:0000256" key="4">
    <source>
        <dbReference type="ARBA" id="ARBA00022833"/>
    </source>
</evidence>
<feature type="region of interest" description="Disordered" evidence="7">
    <location>
        <begin position="642"/>
        <end position="662"/>
    </location>
</feature>
<dbReference type="PANTHER" id="PTHR15897">
    <property type="entry name" value="ANKYRIN REPEAT AND MYND DOMAIN PROTEIN 1"/>
    <property type="match status" value="1"/>
</dbReference>
<dbReference type="SUPFAM" id="SSF144232">
    <property type="entry name" value="HIT/MYND zinc finger-like"/>
    <property type="match status" value="1"/>
</dbReference>
<evidence type="ECO:0000256" key="1">
    <source>
        <dbReference type="ARBA" id="ARBA00022723"/>
    </source>
</evidence>
<evidence type="ECO:0000256" key="2">
    <source>
        <dbReference type="ARBA" id="ARBA00022737"/>
    </source>
</evidence>
<dbReference type="PANTHER" id="PTHR15897:SF2">
    <property type="entry name" value="ANKYRIN REPEAT AND MYND DOMAIN-CONTAINING PROTEIN 1"/>
    <property type="match status" value="1"/>
</dbReference>
<feature type="repeat" description="ANK" evidence="5">
    <location>
        <begin position="341"/>
        <end position="373"/>
    </location>
</feature>
<dbReference type="Gene3D" id="1.25.40.20">
    <property type="entry name" value="Ankyrin repeat-containing domain"/>
    <property type="match status" value="2"/>
</dbReference>
<feature type="compositionally biased region" description="Basic and acidic residues" evidence="7">
    <location>
        <begin position="505"/>
        <end position="521"/>
    </location>
</feature>
<comment type="caution">
    <text evidence="9">The sequence shown here is derived from an EMBL/GenBank/DDBJ whole genome shotgun (WGS) entry which is preliminary data.</text>
</comment>
<feature type="compositionally biased region" description="Basic and acidic residues" evidence="7">
    <location>
        <begin position="960"/>
        <end position="969"/>
    </location>
</feature>
<evidence type="ECO:0000313" key="10">
    <source>
        <dbReference type="Proteomes" id="UP000677803"/>
    </source>
</evidence>
<dbReference type="Pfam" id="PF01753">
    <property type="entry name" value="zf-MYND"/>
    <property type="match status" value="1"/>
</dbReference>
<dbReference type="Proteomes" id="UP000677803">
    <property type="component" value="Unassembled WGS sequence"/>
</dbReference>
<feature type="region of interest" description="Disordered" evidence="7">
    <location>
        <begin position="1057"/>
        <end position="1081"/>
    </location>
</feature>
<feature type="repeat" description="ANK" evidence="5">
    <location>
        <begin position="792"/>
        <end position="829"/>
    </location>
</feature>
<keyword evidence="1" id="KW-0479">Metal-binding</keyword>
<dbReference type="AlphaFoldDB" id="A0A8S4A9N8"/>
<dbReference type="InterPro" id="IPR002893">
    <property type="entry name" value="Znf_MYND"/>
</dbReference>
<dbReference type="InterPro" id="IPR003409">
    <property type="entry name" value="MORN"/>
</dbReference>
<keyword evidence="4" id="KW-0862">Zinc</keyword>
<dbReference type="InterPro" id="IPR053064">
    <property type="entry name" value="Ankyrin-MYND_domain-protein"/>
</dbReference>
<feature type="repeat" description="ANK" evidence="5">
    <location>
        <begin position="829"/>
        <end position="866"/>
    </location>
</feature>
<protein>
    <submittedName>
        <fullName evidence="9">(Atlantic silverside) hypothetical protein</fullName>
    </submittedName>
</protein>
<dbReference type="OrthoDB" id="48314at2759"/>
<organism evidence="9 10">
    <name type="scientific">Menidia menidia</name>
    <name type="common">Atlantic silverside</name>
    <dbReference type="NCBI Taxonomy" id="238744"/>
    <lineage>
        <taxon>Eukaryota</taxon>
        <taxon>Metazoa</taxon>
        <taxon>Chordata</taxon>
        <taxon>Craniata</taxon>
        <taxon>Vertebrata</taxon>
        <taxon>Euteleostomi</taxon>
        <taxon>Actinopterygii</taxon>
        <taxon>Neopterygii</taxon>
        <taxon>Teleostei</taxon>
        <taxon>Neoteleostei</taxon>
        <taxon>Acanthomorphata</taxon>
        <taxon>Ovalentaria</taxon>
        <taxon>Atherinomorphae</taxon>
        <taxon>Atheriniformes</taxon>
        <taxon>Atherinopsidae</taxon>
        <taxon>Menidiinae</taxon>
        <taxon>Menidia</taxon>
    </lineage>
</organism>
<feature type="region of interest" description="Disordered" evidence="7">
    <location>
        <begin position="959"/>
        <end position="993"/>
    </location>
</feature>
<dbReference type="PROSITE" id="PS50297">
    <property type="entry name" value="ANK_REP_REGION"/>
    <property type="match status" value="1"/>
</dbReference>
<dbReference type="Pfam" id="PF12796">
    <property type="entry name" value="Ank_2"/>
    <property type="match status" value="1"/>
</dbReference>
<feature type="compositionally biased region" description="Polar residues" evidence="7">
    <location>
        <begin position="646"/>
        <end position="657"/>
    </location>
</feature>
<evidence type="ECO:0000259" key="8">
    <source>
        <dbReference type="PROSITE" id="PS50865"/>
    </source>
</evidence>
<dbReference type="PROSITE" id="PS50088">
    <property type="entry name" value="ANK_REPEAT"/>
    <property type="match status" value="3"/>
</dbReference>
<feature type="compositionally biased region" description="Basic and acidic residues" evidence="7">
    <location>
        <begin position="487"/>
        <end position="498"/>
    </location>
</feature>
<accession>A0A8S4A9N8</accession>
<evidence type="ECO:0000313" key="9">
    <source>
        <dbReference type="EMBL" id="CAG5863308.1"/>
    </source>
</evidence>
<dbReference type="PROSITE" id="PS50865">
    <property type="entry name" value="ZF_MYND_2"/>
    <property type="match status" value="1"/>
</dbReference>
<keyword evidence="2" id="KW-0677">Repeat</keyword>
<feature type="region of interest" description="Disordered" evidence="7">
    <location>
        <begin position="468"/>
        <end position="535"/>
    </location>
</feature>
<evidence type="ECO:0000256" key="6">
    <source>
        <dbReference type="PROSITE-ProRule" id="PRU00134"/>
    </source>
</evidence>
<dbReference type="EMBL" id="CAJRST010000002">
    <property type="protein sequence ID" value="CAG5863308.1"/>
    <property type="molecule type" value="Genomic_DNA"/>
</dbReference>
<keyword evidence="10" id="KW-1185">Reference proteome</keyword>
<keyword evidence="5" id="KW-0040">ANK repeat</keyword>
<evidence type="ECO:0000256" key="7">
    <source>
        <dbReference type="SAM" id="MobiDB-lite"/>
    </source>
</evidence>
<dbReference type="SUPFAM" id="SSF48403">
    <property type="entry name" value="Ankyrin repeat"/>
    <property type="match status" value="2"/>
</dbReference>
<dbReference type="PROSITE" id="PS01360">
    <property type="entry name" value="ZF_MYND_1"/>
    <property type="match status" value="1"/>
</dbReference>
<dbReference type="Gene3D" id="2.20.110.10">
    <property type="entry name" value="Histone H3 K4-specific methyltransferase SET7/9 N-terminal domain"/>
    <property type="match status" value="2"/>
</dbReference>
<keyword evidence="3 6" id="KW-0863">Zinc-finger</keyword>
<feature type="domain" description="MYND-type" evidence="8">
    <location>
        <begin position="1006"/>
        <end position="1046"/>
    </location>
</feature>
<gene>
    <name evidence="9" type="ORF">MMEN_LOCUS1363</name>
</gene>
<dbReference type="InterPro" id="IPR002110">
    <property type="entry name" value="Ankyrin_rpt"/>
</dbReference>
<dbReference type="Pfam" id="PF02493">
    <property type="entry name" value="MORN"/>
    <property type="match status" value="4"/>
</dbReference>
<evidence type="ECO:0000256" key="3">
    <source>
        <dbReference type="ARBA" id="ARBA00022771"/>
    </source>
</evidence>